<sequence length="114" mass="12151">MLDVSSADAICSAIKMTPFEIIKGRSTRILLSVECLKTGQMACIADKNGNIGTGNKGKNNFGDYNDGNNNIGSYNKGNSNWGDRNKGTNLRCNDATGTRKVVNTCNLKGIRSSG</sequence>
<dbReference type="Proteomes" id="UP000279271">
    <property type="component" value="Unassembled WGS sequence"/>
</dbReference>
<organism evidence="1 2">
    <name type="scientific">Auxenochlorella protothecoides</name>
    <name type="common">Green microalga</name>
    <name type="synonym">Chlorella protothecoides</name>
    <dbReference type="NCBI Taxonomy" id="3075"/>
    <lineage>
        <taxon>Eukaryota</taxon>
        <taxon>Viridiplantae</taxon>
        <taxon>Chlorophyta</taxon>
        <taxon>core chlorophytes</taxon>
        <taxon>Trebouxiophyceae</taxon>
        <taxon>Chlorellales</taxon>
        <taxon>Chlorellaceae</taxon>
        <taxon>Auxenochlorella</taxon>
    </lineage>
</organism>
<name>A0A3M7KW72_AUXPR</name>
<accession>A0A3M7KW72</accession>
<dbReference type="AlphaFoldDB" id="A0A3M7KW72"/>
<dbReference type="EMBL" id="QOKY01000184">
    <property type="protein sequence ID" value="RMZ54114.1"/>
    <property type="molecule type" value="Genomic_DNA"/>
</dbReference>
<dbReference type="Pfam" id="PF01469">
    <property type="entry name" value="Pentapeptide_2"/>
    <property type="match status" value="1"/>
</dbReference>
<feature type="non-terminal residue" evidence="1">
    <location>
        <position position="114"/>
    </location>
</feature>
<protein>
    <submittedName>
        <fullName evidence="1">Uncharacterized protein</fullName>
    </submittedName>
</protein>
<evidence type="ECO:0000313" key="1">
    <source>
        <dbReference type="EMBL" id="RMZ54114.1"/>
    </source>
</evidence>
<proteinExistence type="predicted"/>
<evidence type="ECO:0000313" key="2">
    <source>
        <dbReference type="Proteomes" id="UP000279271"/>
    </source>
</evidence>
<dbReference type="InterPro" id="IPR002989">
    <property type="entry name" value="Mycobac_pentapep"/>
</dbReference>
<gene>
    <name evidence="1" type="ORF">APUTEX25_002691</name>
</gene>
<comment type="caution">
    <text evidence="1">The sequence shown here is derived from an EMBL/GenBank/DDBJ whole genome shotgun (WGS) entry which is preliminary data.</text>
</comment>
<reference evidence="2" key="1">
    <citation type="journal article" date="2018" name="Algal Res.">
        <title>Characterization of plant carbon substrate utilization by Auxenochlorella protothecoides.</title>
        <authorList>
            <person name="Vogler B.W."/>
            <person name="Starkenburg S.R."/>
            <person name="Sudasinghe N."/>
            <person name="Schambach J.Y."/>
            <person name="Rollin J.A."/>
            <person name="Pattathil S."/>
            <person name="Barry A.N."/>
        </authorList>
    </citation>
    <scope>NUCLEOTIDE SEQUENCE [LARGE SCALE GENOMIC DNA]</scope>
    <source>
        <strain evidence="2">UTEX 25</strain>
    </source>
</reference>